<evidence type="ECO:0000313" key="2">
    <source>
        <dbReference type="EMBL" id="RKU39841.1"/>
    </source>
</evidence>
<organism evidence="2 3">
    <name type="scientific">Coniochaeta pulveracea</name>
    <dbReference type="NCBI Taxonomy" id="177199"/>
    <lineage>
        <taxon>Eukaryota</taxon>
        <taxon>Fungi</taxon>
        <taxon>Dikarya</taxon>
        <taxon>Ascomycota</taxon>
        <taxon>Pezizomycotina</taxon>
        <taxon>Sordariomycetes</taxon>
        <taxon>Sordariomycetidae</taxon>
        <taxon>Coniochaetales</taxon>
        <taxon>Coniochaetaceae</taxon>
        <taxon>Coniochaeta</taxon>
    </lineage>
</organism>
<proteinExistence type="predicted"/>
<feature type="compositionally biased region" description="Basic and acidic residues" evidence="1">
    <location>
        <begin position="1"/>
        <end position="11"/>
    </location>
</feature>
<feature type="region of interest" description="Disordered" evidence="1">
    <location>
        <begin position="1"/>
        <end position="21"/>
    </location>
</feature>
<dbReference type="EMBL" id="QVQW01000140">
    <property type="protein sequence ID" value="RKU39841.1"/>
    <property type="molecule type" value="Genomic_DNA"/>
</dbReference>
<dbReference type="Proteomes" id="UP000275385">
    <property type="component" value="Unassembled WGS sequence"/>
</dbReference>
<sequence length="325" mass="36129">MFGQTQKHEFDPTAPRGPSQTVTYTSRFVDRLSDVLDDMSVSGSLSIKAGKVGGSGKGSFVDSDKFKESDLNFYISVKVVNQTINFKDPLVFSPLRSANENNFREVYGDSYISGFIEGGEFNALVSMKILNKAKKTDIQAEANVALTAGAVQIEAEANVGIARSNIETNTETPIQGSWSGCDHIKPMEQQWDSQSLMAAVARFSDLVVNCPQRTYAILTKYDALRSFVAAKPASYTPLQYEDAQIYTNTLLDSFMSYQSLYKRRGEQIFGVQDCKTGSSIDEEEKYYFYASLEGLSEARTDIRQQMARIVNEVDLIEKDPKARDG</sequence>
<gene>
    <name evidence="2" type="ORF">DL546_000174</name>
</gene>
<evidence type="ECO:0000256" key="1">
    <source>
        <dbReference type="SAM" id="MobiDB-lite"/>
    </source>
</evidence>
<name>A0A420XW20_9PEZI</name>
<keyword evidence="3" id="KW-1185">Reference proteome</keyword>
<dbReference type="STRING" id="177199.A0A420XW20"/>
<reference evidence="2 3" key="1">
    <citation type="submission" date="2018-08" db="EMBL/GenBank/DDBJ databases">
        <title>Draft genome of the lignicolous fungus Coniochaeta pulveracea.</title>
        <authorList>
            <person name="Borstlap C.J."/>
            <person name="De Witt R.N."/>
            <person name="Botha A."/>
            <person name="Volschenk H."/>
        </authorList>
    </citation>
    <scope>NUCLEOTIDE SEQUENCE [LARGE SCALE GENOMIC DNA]</scope>
    <source>
        <strain evidence="2 3">CAB683</strain>
    </source>
</reference>
<accession>A0A420XW20</accession>
<dbReference type="OrthoDB" id="3231004at2759"/>
<evidence type="ECO:0000313" key="3">
    <source>
        <dbReference type="Proteomes" id="UP000275385"/>
    </source>
</evidence>
<protein>
    <recommendedName>
        <fullName evidence="4">MACPF domain-containing protein</fullName>
    </recommendedName>
</protein>
<comment type="caution">
    <text evidence="2">The sequence shown here is derived from an EMBL/GenBank/DDBJ whole genome shotgun (WGS) entry which is preliminary data.</text>
</comment>
<evidence type="ECO:0008006" key="4">
    <source>
        <dbReference type="Google" id="ProtNLM"/>
    </source>
</evidence>
<dbReference type="AlphaFoldDB" id="A0A420XW20"/>